<dbReference type="PANTHER" id="PTHR11685">
    <property type="entry name" value="RBR FAMILY RING FINGER AND IBR DOMAIN-CONTAINING"/>
    <property type="match status" value="1"/>
</dbReference>
<dbReference type="GO" id="GO:0016567">
    <property type="term" value="P:protein ubiquitination"/>
    <property type="evidence" value="ECO:0007669"/>
    <property type="project" value="InterPro"/>
</dbReference>
<dbReference type="GO" id="GO:0031145">
    <property type="term" value="P:anaphase-promoting complex-dependent catabolic process"/>
    <property type="evidence" value="ECO:0007669"/>
    <property type="project" value="InterPro"/>
</dbReference>
<evidence type="ECO:0000313" key="6">
    <source>
        <dbReference type="EMBL" id="CAG9330350.1"/>
    </source>
</evidence>
<dbReference type="GO" id="GO:0005680">
    <property type="term" value="C:anaphase-promoting complex"/>
    <property type="evidence" value="ECO:0007669"/>
    <property type="project" value="InterPro"/>
</dbReference>
<dbReference type="GO" id="GO:0097602">
    <property type="term" value="F:cullin family protein binding"/>
    <property type="evidence" value="ECO:0007669"/>
    <property type="project" value="InterPro"/>
</dbReference>
<dbReference type="PROSITE" id="PS50089">
    <property type="entry name" value="ZF_RING_2"/>
    <property type="match status" value="1"/>
</dbReference>
<gene>
    <name evidence="6" type="ORF">BSTOLATCC_MIC50943</name>
</gene>
<keyword evidence="4" id="KW-0479">Metal-binding</keyword>
<dbReference type="Proteomes" id="UP001162131">
    <property type="component" value="Unassembled WGS sequence"/>
</dbReference>
<dbReference type="InterPro" id="IPR031127">
    <property type="entry name" value="E3_UB_ligase_RBR"/>
</dbReference>
<dbReference type="AlphaFoldDB" id="A0AAU9JZK3"/>
<evidence type="ECO:0000313" key="7">
    <source>
        <dbReference type="Proteomes" id="UP001162131"/>
    </source>
</evidence>
<protein>
    <recommendedName>
        <fullName evidence="1">Anaphase-promoting complex subunit 11</fullName>
    </recommendedName>
</protein>
<keyword evidence="4" id="KW-0862">Zinc</keyword>
<evidence type="ECO:0000259" key="5">
    <source>
        <dbReference type="PROSITE" id="PS50089"/>
    </source>
</evidence>
<evidence type="ECO:0000256" key="3">
    <source>
        <dbReference type="ARBA" id="ARBA00022776"/>
    </source>
</evidence>
<keyword evidence="2" id="KW-0132">Cell division</keyword>
<dbReference type="GO" id="GO:0008270">
    <property type="term" value="F:zinc ion binding"/>
    <property type="evidence" value="ECO:0007669"/>
    <property type="project" value="UniProtKB-KW"/>
</dbReference>
<keyword evidence="3" id="KW-0498">Mitosis</keyword>
<evidence type="ECO:0000256" key="2">
    <source>
        <dbReference type="ARBA" id="ARBA00022618"/>
    </source>
</evidence>
<feature type="domain" description="RING-type" evidence="5">
    <location>
        <begin position="112"/>
        <end position="160"/>
    </location>
</feature>
<organism evidence="6 7">
    <name type="scientific">Blepharisma stoltei</name>
    <dbReference type="NCBI Taxonomy" id="1481888"/>
    <lineage>
        <taxon>Eukaryota</taxon>
        <taxon>Sar</taxon>
        <taxon>Alveolata</taxon>
        <taxon>Ciliophora</taxon>
        <taxon>Postciliodesmatophora</taxon>
        <taxon>Heterotrichea</taxon>
        <taxon>Heterotrichida</taxon>
        <taxon>Blepharismidae</taxon>
        <taxon>Blepharisma</taxon>
    </lineage>
</organism>
<dbReference type="Gene3D" id="3.30.40.10">
    <property type="entry name" value="Zinc/RING finger domain, C3HC4 (zinc finger)"/>
    <property type="match status" value="1"/>
</dbReference>
<dbReference type="SUPFAM" id="SSF57850">
    <property type="entry name" value="RING/U-box"/>
    <property type="match status" value="1"/>
</dbReference>
<proteinExistence type="predicted"/>
<accession>A0AAU9JZK3</accession>
<dbReference type="InterPro" id="IPR024991">
    <property type="entry name" value="RING-H2_APC11"/>
</dbReference>
<dbReference type="Pfam" id="PF12861">
    <property type="entry name" value="zf-ANAPC11"/>
    <property type="match status" value="1"/>
</dbReference>
<name>A0AAU9JZK3_9CILI</name>
<dbReference type="GO" id="GO:0061630">
    <property type="term" value="F:ubiquitin protein ligase activity"/>
    <property type="evidence" value="ECO:0007669"/>
    <property type="project" value="InterPro"/>
</dbReference>
<dbReference type="InterPro" id="IPR001841">
    <property type="entry name" value="Znf_RING"/>
</dbReference>
<sequence>MESEEEIRTELETVDDFSQVLPTKALYIAGALKSKTSLSPNIILTFLHKVYSDFKTGKVPEDAKAKIEIALYKGDLGNAKTLLENALFNSLFIPQEILQPAVQNKPETAFYCAKCKYAILDDDCIVLESCTHTFHLKCLTQYLNENITKNTIKISCPSCHVEIQPGFFQQYIDKNLMRYYENLAFERLIKSGEIGRIIKCPNYSCTAQFEIQDQTTLECPECHRNICGKCEKVQSDCQCNKYNNFFSKLQCPFCKRRCKINRRKGPYICKGCDMCRRCRKVVYNCQCRA</sequence>
<comment type="caution">
    <text evidence="6">The sequence shown here is derived from an EMBL/GenBank/DDBJ whole genome shotgun (WGS) entry which is preliminary data.</text>
</comment>
<reference evidence="6" key="1">
    <citation type="submission" date="2021-09" db="EMBL/GenBank/DDBJ databases">
        <authorList>
            <consortium name="AG Swart"/>
            <person name="Singh M."/>
            <person name="Singh A."/>
            <person name="Seah K."/>
            <person name="Emmerich C."/>
        </authorList>
    </citation>
    <scope>NUCLEOTIDE SEQUENCE</scope>
    <source>
        <strain evidence="6">ATCC30299</strain>
    </source>
</reference>
<evidence type="ECO:0000256" key="1">
    <source>
        <dbReference type="ARBA" id="ARBA00013928"/>
    </source>
</evidence>
<dbReference type="GO" id="GO:0051301">
    <property type="term" value="P:cell division"/>
    <property type="evidence" value="ECO:0007669"/>
    <property type="project" value="UniProtKB-KW"/>
</dbReference>
<dbReference type="EMBL" id="CAJZBQ010000051">
    <property type="protein sequence ID" value="CAG9330350.1"/>
    <property type="molecule type" value="Genomic_DNA"/>
</dbReference>
<dbReference type="InterPro" id="IPR013083">
    <property type="entry name" value="Znf_RING/FYVE/PHD"/>
</dbReference>
<keyword evidence="4" id="KW-0863">Zinc-finger</keyword>
<keyword evidence="3" id="KW-0131">Cell cycle</keyword>
<evidence type="ECO:0000256" key="4">
    <source>
        <dbReference type="PROSITE-ProRule" id="PRU00175"/>
    </source>
</evidence>
<keyword evidence="7" id="KW-1185">Reference proteome</keyword>